<dbReference type="Gene3D" id="3.50.50.60">
    <property type="entry name" value="FAD/NAD(P)-binding domain"/>
    <property type="match status" value="2"/>
</dbReference>
<keyword evidence="4" id="KW-0274">FAD</keyword>
<evidence type="ECO:0000256" key="4">
    <source>
        <dbReference type="ARBA" id="ARBA00022827"/>
    </source>
</evidence>
<evidence type="ECO:0000313" key="6">
    <source>
        <dbReference type="EMBL" id="MFC5269827.1"/>
    </source>
</evidence>
<reference evidence="7" key="1">
    <citation type="journal article" date="2019" name="Int. J. Syst. Evol. Microbiol.">
        <title>The Global Catalogue of Microorganisms (GCM) 10K type strain sequencing project: providing services to taxonomists for standard genome sequencing and annotation.</title>
        <authorList>
            <consortium name="The Broad Institute Genomics Platform"/>
            <consortium name="The Broad Institute Genome Sequencing Center for Infectious Disease"/>
            <person name="Wu L."/>
            <person name="Ma J."/>
        </authorList>
    </citation>
    <scope>NUCLEOTIDE SEQUENCE [LARGE SCALE GENOMIC DNA]</scope>
    <source>
        <strain evidence="7">KACC 12602</strain>
    </source>
</reference>
<accession>A0ABW0E7E6</accession>
<proteinExistence type="inferred from homology"/>
<dbReference type="InterPro" id="IPR023753">
    <property type="entry name" value="FAD/NAD-binding_dom"/>
</dbReference>
<evidence type="ECO:0000256" key="2">
    <source>
        <dbReference type="ARBA" id="ARBA00006442"/>
    </source>
</evidence>
<evidence type="ECO:0000313" key="7">
    <source>
        <dbReference type="Proteomes" id="UP001596161"/>
    </source>
</evidence>
<dbReference type="InterPro" id="IPR050260">
    <property type="entry name" value="FAD-bd_OxRdtase"/>
</dbReference>
<comment type="caution">
    <text evidence="6">The sequence shown here is derived from an EMBL/GenBank/DDBJ whole genome shotgun (WGS) entry which is preliminary data.</text>
</comment>
<sequence>MHILIIGNGIAGVTAALTIRKLSGFQITIVSGENPHFYARTALMYLYLGQMRYADIKPYEDWFWHENNISLKHDWVNAINFRQKTALLASGEKISYDKLLLATGSKTNFQNWPGQHLKGVHGFYHLQDLQNIETATKNCTAAVIVGGGLVGVELAEMLHASNIKVTMLVRDNHYWGKNLPPQEAKLIENRLAENGIEIRLKTTLKHLESDENGNVGAAITDQDERILCSFAGIATGVIPNTDLAKTFGIETNKGILVNPFLETSQPDVFAAGDCAELSFANARIEQLWYTGRMQGEIAAHNICGKKIPYERGIPYNSAKFFDLELQTYGNVVPDSDQNENSFYWQNEAGNASLRLNYVNDEVKSITGFIALGIRLRQEVCEKWIGEKRPLMYVLQHLKEANFDPEFQRRNENDILLAFKTQNPEIELTALKKKLRWL</sequence>
<dbReference type="RefSeq" id="WP_378016207.1">
    <property type="nucleotide sequence ID" value="NZ_JBHSKT010000002.1"/>
</dbReference>
<comment type="similarity">
    <text evidence="2">Belongs to the FAD-dependent oxidoreductase family.</text>
</comment>
<dbReference type="PANTHER" id="PTHR43429:SF3">
    <property type="entry name" value="NITRITE REDUCTASE [NAD(P)H]"/>
    <property type="match status" value="1"/>
</dbReference>
<evidence type="ECO:0000256" key="1">
    <source>
        <dbReference type="ARBA" id="ARBA00001974"/>
    </source>
</evidence>
<feature type="domain" description="FAD/NAD(P)-binding" evidence="5">
    <location>
        <begin position="1"/>
        <end position="295"/>
    </location>
</feature>
<gene>
    <name evidence="6" type="ORF">ACFPIB_04340</name>
</gene>
<dbReference type="PRINTS" id="PR00368">
    <property type="entry name" value="FADPNR"/>
</dbReference>
<keyword evidence="7" id="KW-1185">Reference proteome</keyword>
<dbReference type="InterPro" id="IPR036188">
    <property type="entry name" value="FAD/NAD-bd_sf"/>
</dbReference>
<name>A0ABW0E7E6_9BACT</name>
<dbReference type="Pfam" id="PF07992">
    <property type="entry name" value="Pyr_redox_2"/>
    <property type="match status" value="1"/>
</dbReference>
<evidence type="ECO:0000259" key="5">
    <source>
        <dbReference type="Pfam" id="PF07992"/>
    </source>
</evidence>
<dbReference type="Proteomes" id="UP001596161">
    <property type="component" value="Unassembled WGS sequence"/>
</dbReference>
<keyword evidence="3" id="KW-0285">Flavoprotein</keyword>
<organism evidence="6 7">
    <name type="scientific">Adhaeribacter terreus</name>
    <dbReference type="NCBI Taxonomy" id="529703"/>
    <lineage>
        <taxon>Bacteria</taxon>
        <taxon>Pseudomonadati</taxon>
        <taxon>Bacteroidota</taxon>
        <taxon>Cytophagia</taxon>
        <taxon>Cytophagales</taxon>
        <taxon>Hymenobacteraceae</taxon>
        <taxon>Adhaeribacter</taxon>
    </lineage>
</organism>
<dbReference type="SUPFAM" id="SSF51905">
    <property type="entry name" value="FAD/NAD(P)-binding domain"/>
    <property type="match status" value="1"/>
</dbReference>
<protein>
    <submittedName>
        <fullName evidence="6">NAD(P)/FAD-dependent oxidoreductase</fullName>
    </submittedName>
</protein>
<dbReference type="PRINTS" id="PR00411">
    <property type="entry name" value="PNDRDTASEI"/>
</dbReference>
<comment type="cofactor">
    <cofactor evidence="1">
        <name>FAD</name>
        <dbReference type="ChEBI" id="CHEBI:57692"/>
    </cofactor>
</comment>
<evidence type="ECO:0000256" key="3">
    <source>
        <dbReference type="ARBA" id="ARBA00022630"/>
    </source>
</evidence>
<dbReference type="EMBL" id="JBHSKT010000002">
    <property type="protein sequence ID" value="MFC5269827.1"/>
    <property type="molecule type" value="Genomic_DNA"/>
</dbReference>
<dbReference type="PANTHER" id="PTHR43429">
    <property type="entry name" value="PYRIDINE NUCLEOTIDE-DISULFIDE OXIDOREDUCTASE DOMAIN-CONTAINING"/>
    <property type="match status" value="1"/>
</dbReference>